<evidence type="ECO:0000313" key="3">
    <source>
        <dbReference type="EMBL" id="RDJ21318.1"/>
    </source>
</evidence>
<dbReference type="InterPro" id="IPR009956">
    <property type="entry name" value="Post-segregation_anti-tox_CcdA"/>
</dbReference>
<sequence>MTSAAECALFIRMTWVSAKRPIDLSLDAELVEKARANGVNVSALTEEALRARIAKEEAQRRLEENREAIAVQNGWIVERGLFSDEFRGW</sequence>
<organism evidence="3 4">
    <name type="scientific">Bosea caraganae</name>
    <dbReference type="NCBI Taxonomy" id="2763117"/>
    <lineage>
        <taxon>Bacteria</taxon>
        <taxon>Pseudomonadati</taxon>
        <taxon>Pseudomonadota</taxon>
        <taxon>Alphaproteobacteria</taxon>
        <taxon>Hyphomicrobiales</taxon>
        <taxon>Boseaceae</taxon>
        <taxon>Bosea</taxon>
    </lineage>
</organism>
<name>A0A370L1C4_9HYPH</name>
<comment type="caution">
    <text evidence="3">The sequence shown here is derived from an EMBL/GenBank/DDBJ whole genome shotgun (WGS) entry which is preliminary data.</text>
</comment>
<reference evidence="4" key="1">
    <citation type="submission" date="2018-07" db="EMBL/GenBank/DDBJ databases">
        <authorList>
            <person name="Safronova V.I."/>
            <person name="Chirak E.R."/>
            <person name="Sazanova A.L."/>
        </authorList>
    </citation>
    <scope>NUCLEOTIDE SEQUENCE [LARGE SCALE GENOMIC DNA]</scope>
    <source>
        <strain evidence="4">RCAM04685</strain>
    </source>
</reference>
<keyword evidence="2" id="KW-0175">Coiled coil</keyword>
<feature type="coiled-coil region" evidence="2">
    <location>
        <begin position="41"/>
        <end position="68"/>
    </location>
</feature>
<dbReference type="OrthoDB" id="7191115at2"/>
<evidence type="ECO:0000256" key="1">
    <source>
        <dbReference type="ARBA" id="ARBA00022649"/>
    </source>
</evidence>
<protein>
    <submittedName>
        <fullName evidence="3">Acetoacetyl-CoA synthase</fullName>
    </submittedName>
</protein>
<evidence type="ECO:0000256" key="2">
    <source>
        <dbReference type="SAM" id="Coils"/>
    </source>
</evidence>
<evidence type="ECO:0000313" key="4">
    <source>
        <dbReference type="Proteomes" id="UP000255207"/>
    </source>
</evidence>
<keyword evidence="4" id="KW-1185">Reference proteome</keyword>
<dbReference type="Pfam" id="PF07362">
    <property type="entry name" value="CcdA"/>
    <property type="match status" value="1"/>
</dbReference>
<dbReference type="Proteomes" id="UP000255207">
    <property type="component" value="Unassembled WGS sequence"/>
</dbReference>
<proteinExistence type="predicted"/>
<accession>A0A370L1C4</accession>
<gene>
    <name evidence="3" type="ORF">DWE98_21620</name>
</gene>
<dbReference type="RefSeq" id="WP_114831379.1">
    <property type="nucleotide sequence ID" value="NZ_QQTO01000020.1"/>
</dbReference>
<keyword evidence="1" id="KW-1277">Toxin-antitoxin system</keyword>
<dbReference type="AlphaFoldDB" id="A0A370L1C4"/>
<dbReference type="EMBL" id="QQTP01000013">
    <property type="protein sequence ID" value="RDJ21318.1"/>
    <property type="molecule type" value="Genomic_DNA"/>
</dbReference>